<reference evidence="2" key="2">
    <citation type="submission" date="2020-09" db="EMBL/GenBank/DDBJ databases">
        <authorList>
            <person name="Sun Q."/>
            <person name="Sedlacek I."/>
        </authorList>
    </citation>
    <scope>NUCLEOTIDE SEQUENCE</scope>
    <source>
        <strain evidence="2">CCM 8711</strain>
    </source>
</reference>
<keyword evidence="3" id="KW-1185">Reference proteome</keyword>
<accession>A0A917N525</accession>
<dbReference type="Proteomes" id="UP000662074">
    <property type="component" value="Unassembled WGS sequence"/>
</dbReference>
<feature type="transmembrane region" description="Helical" evidence="1">
    <location>
        <begin position="117"/>
        <end position="138"/>
    </location>
</feature>
<feature type="transmembrane region" description="Helical" evidence="1">
    <location>
        <begin position="144"/>
        <end position="167"/>
    </location>
</feature>
<evidence type="ECO:0000313" key="3">
    <source>
        <dbReference type="Proteomes" id="UP000662074"/>
    </source>
</evidence>
<keyword evidence="1" id="KW-0472">Membrane</keyword>
<proteinExistence type="predicted"/>
<evidence type="ECO:0008006" key="4">
    <source>
        <dbReference type="Google" id="ProtNLM"/>
    </source>
</evidence>
<sequence length="284" mass="31906">MQQKVELKQIRSVSEIVDDSIIFLKQNWKPLLKAYVVICGFFLMASMVLAVMSQVRLFQNFKDGESSFTSAFLMVQIFEFVSLTMVTLTTLSFIALYRDKANEPPTVEEVWRYVRFYFFRAFGGAFLLLVLLTLGLLFCIFPGLYLFPVFALVLPVMVLENATFSYSFNRAFKLIKNNWGPMLGVILLTFILILAVFMIITIPASIVAGLAILLTGQGTAVIFGMVFTVFGHLVQFTYVLPVIAAALAYFSYTENTDDAGLMARIEALGVHNNSSTDNLPTEEY</sequence>
<reference evidence="2" key="1">
    <citation type="journal article" date="2014" name="Int. J. Syst. Evol. Microbiol.">
        <title>Complete genome sequence of Corynebacterium casei LMG S-19264T (=DSM 44701T), isolated from a smear-ripened cheese.</title>
        <authorList>
            <consortium name="US DOE Joint Genome Institute (JGI-PGF)"/>
            <person name="Walter F."/>
            <person name="Albersmeier A."/>
            <person name="Kalinowski J."/>
            <person name="Ruckert C."/>
        </authorList>
    </citation>
    <scope>NUCLEOTIDE SEQUENCE</scope>
    <source>
        <strain evidence="2">CCM 8711</strain>
    </source>
</reference>
<dbReference type="RefSeq" id="WP_188418827.1">
    <property type="nucleotide sequence ID" value="NZ_BMDO01000016.1"/>
</dbReference>
<comment type="caution">
    <text evidence="2">The sequence shown here is derived from an EMBL/GenBank/DDBJ whole genome shotgun (WGS) entry which is preliminary data.</text>
</comment>
<feature type="transmembrane region" description="Helical" evidence="1">
    <location>
        <begin position="206"/>
        <end position="226"/>
    </location>
</feature>
<protein>
    <recommendedName>
        <fullName evidence="4">Glycerophosphoryl diester phosphodiesterase membrane domain-containing protein</fullName>
    </recommendedName>
</protein>
<evidence type="ECO:0000256" key="1">
    <source>
        <dbReference type="SAM" id="Phobius"/>
    </source>
</evidence>
<feature type="transmembrane region" description="Helical" evidence="1">
    <location>
        <begin position="73"/>
        <end position="97"/>
    </location>
</feature>
<dbReference type="AlphaFoldDB" id="A0A917N525"/>
<keyword evidence="1" id="KW-1133">Transmembrane helix</keyword>
<feature type="transmembrane region" description="Helical" evidence="1">
    <location>
        <begin position="34"/>
        <end position="53"/>
    </location>
</feature>
<evidence type="ECO:0000313" key="2">
    <source>
        <dbReference type="EMBL" id="GGI52717.1"/>
    </source>
</evidence>
<dbReference type="EMBL" id="BMDO01000016">
    <property type="protein sequence ID" value="GGI52717.1"/>
    <property type="molecule type" value="Genomic_DNA"/>
</dbReference>
<name>A0A917N525_9SPHI</name>
<keyword evidence="1" id="KW-0812">Transmembrane</keyword>
<organism evidence="2 3">
    <name type="scientific">Mucilaginibacter galii</name>
    <dbReference type="NCBI Taxonomy" id="2005073"/>
    <lineage>
        <taxon>Bacteria</taxon>
        <taxon>Pseudomonadati</taxon>
        <taxon>Bacteroidota</taxon>
        <taxon>Sphingobacteriia</taxon>
        <taxon>Sphingobacteriales</taxon>
        <taxon>Sphingobacteriaceae</taxon>
        <taxon>Mucilaginibacter</taxon>
    </lineage>
</organism>
<gene>
    <name evidence="2" type="ORF">GCM10011425_39290</name>
</gene>
<feature type="transmembrane region" description="Helical" evidence="1">
    <location>
        <begin position="233"/>
        <end position="252"/>
    </location>
</feature>
<feature type="transmembrane region" description="Helical" evidence="1">
    <location>
        <begin position="179"/>
        <end position="200"/>
    </location>
</feature>